<feature type="region of interest" description="Disordered" evidence="1">
    <location>
        <begin position="36"/>
        <end position="62"/>
    </location>
</feature>
<protein>
    <submittedName>
        <fullName evidence="3">Uncharacterized protein</fullName>
    </submittedName>
</protein>
<keyword evidence="4" id="KW-1185">Reference proteome</keyword>
<feature type="transmembrane region" description="Helical" evidence="2">
    <location>
        <begin position="6"/>
        <end position="29"/>
    </location>
</feature>
<keyword evidence="2" id="KW-0472">Membrane</keyword>
<evidence type="ECO:0000256" key="2">
    <source>
        <dbReference type="SAM" id="Phobius"/>
    </source>
</evidence>
<evidence type="ECO:0000256" key="1">
    <source>
        <dbReference type="SAM" id="MobiDB-lite"/>
    </source>
</evidence>
<evidence type="ECO:0000313" key="3">
    <source>
        <dbReference type="EMBL" id="KXN66253.1"/>
    </source>
</evidence>
<reference evidence="3 4" key="1">
    <citation type="journal article" date="2015" name="Genome Biol. Evol.">
        <title>Phylogenomic analyses indicate that early fungi evolved digesting cell walls of algal ancestors of land plants.</title>
        <authorList>
            <person name="Chang Y."/>
            <person name="Wang S."/>
            <person name="Sekimoto S."/>
            <person name="Aerts A.L."/>
            <person name="Choi C."/>
            <person name="Clum A."/>
            <person name="LaButti K.M."/>
            <person name="Lindquist E.A."/>
            <person name="Yee Ngan C."/>
            <person name="Ohm R.A."/>
            <person name="Salamov A.A."/>
            <person name="Grigoriev I.V."/>
            <person name="Spatafora J.W."/>
            <person name="Berbee M.L."/>
        </authorList>
    </citation>
    <scope>NUCLEOTIDE SEQUENCE [LARGE SCALE GENOMIC DNA]</scope>
    <source>
        <strain evidence="3 4">NRRL 28638</strain>
    </source>
</reference>
<accession>A0A137NTY5</accession>
<keyword evidence="2" id="KW-0812">Transmembrane</keyword>
<organism evidence="3 4">
    <name type="scientific">Conidiobolus coronatus (strain ATCC 28846 / CBS 209.66 / NRRL 28638)</name>
    <name type="common">Delacroixia coronata</name>
    <dbReference type="NCBI Taxonomy" id="796925"/>
    <lineage>
        <taxon>Eukaryota</taxon>
        <taxon>Fungi</taxon>
        <taxon>Fungi incertae sedis</taxon>
        <taxon>Zoopagomycota</taxon>
        <taxon>Entomophthoromycotina</taxon>
        <taxon>Entomophthoromycetes</taxon>
        <taxon>Entomophthorales</taxon>
        <taxon>Ancylistaceae</taxon>
        <taxon>Conidiobolus</taxon>
    </lineage>
</organism>
<name>A0A137NTY5_CONC2</name>
<keyword evidence="2" id="KW-1133">Transmembrane helix</keyword>
<feature type="compositionally biased region" description="Basic and acidic residues" evidence="1">
    <location>
        <begin position="36"/>
        <end position="56"/>
    </location>
</feature>
<sequence length="74" mass="8548">MVQDDQTYIWAIMGVFIALVLASIVFFCYRLHKREKEDAKNEDIEKQDGDKKKNKDDDDGGAYMMMTTAAVCDY</sequence>
<proteinExistence type="predicted"/>
<dbReference type="Proteomes" id="UP000070444">
    <property type="component" value="Unassembled WGS sequence"/>
</dbReference>
<dbReference type="AlphaFoldDB" id="A0A137NTY5"/>
<dbReference type="EMBL" id="KQ964748">
    <property type="protein sequence ID" value="KXN66253.1"/>
    <property type="molecule type" value="Genomic_DNA"/>
</dbReference>
<evidence type="ECO:0000313" key="4">
    <source>
        <dbReference type="Proteomes" id="UP000070444"/>
    </source>
</evidence>
<gene>
    <name evidence="3" type="ORF">CONCODRAFT_80540</name>
</gene>